<dbReference type="Pfam" id="PF08583">
    <property type="entry name" value="Cmc1"/>
    <property type="match status" value="1"/>
</dbReference>
<evidence type="ECO:0000256" key="3">
    <source>
        <dbReference type="RuleBase" id="RU364104"/>
    </source>
</evidence>
<sequence>MHPALADHLNPGCVELAEKLTNCHAENRWAKFLGKCNALSEALNKCLGKEFEVRRKRQMIESRARWARIEARWHEMDMDDKEHAEFERAQRERKQEN</sequence>
<comment type="similarity">
    <text evidence="1 3">Belongs to the CMC family.</text>
</comment>
<evidence type="ECO:0000256" key="2">
    <source>
        <dbReference type="ARBA" id="ARBA00023157"/>
    </source>
</evidence>
<keyword evidence="3" id="KW-0143">Chaperone</keyword>
<comment type="function">
    <text evidence="3">Required for mitochondrial cytochrome c oxidase (COX) assembly and respiration.</text>
</comment>
<dbReference type="GO" id="GO:0005743">
    <property type="term" value="C:mitochondrial inner membrane"/>
    <property type="evidence" value="ECO:0007669"/>
    <property type="project" value="UniProtKB-SubCell"/>
</dbReference>
<dbReference type="STRING" id="763665.A0A2G5B5J6"/>
<protein>
    <recommendedName>
        <fullName evidence="3">COX assembly mitochondrial protein</fullName>
    </recommendedName>
</protein>
<dbReference type="Proteomes" id="UP000242474">
    <property type="component" value="Unassembled WGS sequence"/>
</dbReference>
<keyword evidence="3" id="KW-0999">Mitochondrion inner membrane</keyword>
<dbReference type="AlphaFoldDB" id="A0A2G5B5J6"/>
<dbReference type="InterPro" id="IPR013892">
    <property type="entry name" value="Cyt_c_biogenesis_Cmc1-like"/>
</dbReference>
<keyword evidence="5" id="KW-1185">Reference proteome</keyword>
<keyword evidence="2" id="KW-1015">Disulfide bond</keyword>
<evidence type="ECO:0000313" key="4">
    <source>
        <dbReference type="EMBL" id="PIA14285.1"/>
    </source>
</evidence>
<organism evidence="4 5">
    <name type="scientific">Coemansia reversa (strain ATCC 12441 / NRRL 1564)</name>
    <dbReference type="NCBI Taxonomy" id="763665"/>
    <lineage>
        <taxon>Eukaryota</taxon>
        <taxon>Fungi</taxon>
        <taxon>Fungi incertae sedis</taxon>
        <taxon>Zoopagomycota</taxon>
        <taxon>Kickxellomycotina</taxon>
        <taxon>Kickxellomycetes</taxon>
        <taxon>Kickxellales</taxon>
        <taxon>Kickxellaceae</taxon>
        <taxon>Coemansia</taxon>
    </lineage>
</organism>
<name>A0A2G5B5J6_COERN</name>
<proteinExistence type="inferred from homology"/>
<comment type="subcellular location">
    <subcellularLocation>
        <location evidence="3">Mitochondrion inner membrane</location>
    </subcellularLocation>
</comment>
<evidence type="ECO:0000256" key="1">
    <source>
        <dbReference type="ARBA" id="ARBA00007347"/>
    </source>
</evidence>
<evidence type="ECO:0000313" key="5">
    <source>
        <dbReference type="Proteomes" id="UP000242474"/>
    </source>
</evidence>
<reference evidence="4 5" key="1">
    <citation type="journal article" date="2015" name="Genome Biol. Evol.">
        <title>Phylogenomic analyses indicate that early fungi evolved digesting cell walls of algal ancestors of land plants.</title>
        <authorList>
            <person name="Chang Y."/>
            <person name="Wang S."/>
            <person name="Sekimoto S."/>
            <person name="Aerts A.L."/>
            <person name="Choi C."/>
            <person name="Clum A."/>
            <person name="LaButti K.M."/>
            <person name="Lindquist E.A."/>
            <person name="Yee Ngan C."/>
            <person name="Ohm R.A."/>
            <person name="Salamov A.A."/>
            <person name="Grigoriev I.V."/>
            <person name="Spatafora J.W."/>
            <person name="Berbee M.L."/>
        </authorList>
    </citation>
    <scope>NUCLEOTIDE SEQUENCE [LARGE SCALE GENOMIC DNA]</scope>
    <source>
        <strain evidence="4 5">NRRL 1564</strain>
    </source>
</reference>
<keyword evidence="3" id="KW-0472">Membrane</keyword>
<accession>A0A2G5B5J6</accession>
<dbReference type="OrthoDB" id="532630at2759"/>
<keyword evidence="3" id="KW-0496">Mitochondrion</keyword>
<dbReference type="EMBL" id="KZ303519">
    <property type="protein sequence ID" value="PIA14285.1"/>
    <property type="molecule type" value="Genomic_DNA"/>
</dbReference>
<gene>
    <name evidence="4" type="ORF">COEREDRAFT_47238</name>
</gene>